<evidence type="ECO:0000313" key="3">
    <source>
        <dbReference type="Proteomes" id="UP001549112"/>
    </source>
</evidence>
<keyword evidence="2" id="KW-0808">Transferase</keyword>
<keyword evidence="3" id="KW-1185">Reference proteome</keyword>
<dbReference type="SUPFAM" id="SSF52540">
    <property type="entry name" value="P-loop containing nucleoside triphosphate hydrolases"/>
    <property type="match status" value="1"/>
</dbReference>
<dbReference type="Gene3D" id="3.40.50.300">
    <property type="entry name" value="P-loop containing nucleotide triphosphate hydrolases"/>
    <property type="match status" value="1"/>
</dbReference>
<keyword evidence="2" id="KW-0548">Nucleotidyltransferase</keyword>
<name>A0ABV2FN83_9HYPH</name>
<dbReference type="InterPro" id="IPR050238">
    <property type="entry name" value="DNA_Rep/Repair_Clamp_Loader"/>
</dbReference>
<dbReference type="EMBL" id="JBEPLT010000005">
    <property type="protein sequence ID" value="MET3560020.1"/>
    <property type="molecule type" value="Genomic_DNA"/>
</dbReference>
<dbReference type="EC" id="2.7.7.7" evidence="2"/>
<dbReference type="PANTHER" id="PTHR11669">
    <property type="entry name" value="REPLICATION FACTOR C / DNA POLYMERASE III GAMMA-TAU SUBUNIT"/>
    <property type="match status" value="1"/>
</dbReference>
<feature type="domain" description="AAA+ ATPase" evidence="1">
    <location>
        <begin position="44"/>
        <end position="195"/>
    </location>
</feature>
<comment type="caution">
    <text evidence="2">The sequence shown here is derived from an EMBL/GenBank/DDBJ whole genome shotgun (WGS) entry which is preliminary data.</text>
</comment>
<dbReference type="NCBIfam" id="TIGR00678">
    <property type="entry name" value="holB"/>
    <property type="match status" value="1"/>
</dbReference>
<dbReference type="InterPro" id="IPR003593">
    <property type="entry name" value="AAA+_ATPase"/>
</dbReference>
<accession>A0ABV2FN83</accession>
<dbReference type="PANTHER" id="PTHR11669:SF8">
    <property type="entry name" value="DNA POLYMERASE III SUBUNIT DELTA"/>
    <property type="match status" value="1"/>
</dbReference>
<gene>
    <name evidence="2" type="ORF">ABID39_000707</name>
</gene>
<dbReference type="RefSeq" id="WP_354186079.1">
    <property type="nucleotide sequence ID" value="NZ_JBEPLT010000005.1"/>
</dbReference>
<dbReference type="Pfam" id="PF13177">
    <property type="entry name" value="DNA_pol3_delta2"/>
    <property type="match status" value="1"/>
</dbReference>
<proteinExistence type="predicted"/>
<dbReference type="GO" id="GO:0003887">
    <property type="term" value="F:DNA-directed DNA polymerase activity"/>
    <property type="evidence" value="ECO:0007669"/>
    <property type="project" value="UniProtKB-EC"/>
</dbReference>
<dbReference type="Proteomes" id="UP001549112">
    <property type="component" value="Unassembled WGS sequence"/>
</dbReference>
<evidence type="ECO:0000313" key="2">
    <source>
        <dbReference type="EMBL" id="MET3560020.1"/>
    </source>
</evidence>
<dbReference type="SMART" id="SM00382">
    <property type="entry name" value="AAA"/>
    <property type="match status" value="1"/>
</dbReference>
<reference evidence="2 3" key="1">
    <citation type="submission" date="2024-06" db="EMBL/GenBank/DDBJ databases">
        <title>Genomic Encyclopedia of Type Strains, Phase IV (KMG-IV): sequencing the most valuable type-strain genomes for metagenomic binning, comparative biology and taxonomic classification.</title>
        <authorList>
            <person name="Goeker M."/>
        </authorList>
    </citation>
    <scope>NUCLEOTIDE SEQUENCE [LARGE SCALE GENOMIC DNA]</scope>
    <source>
        <strain evidence="2 3">DSM 23650</strain>
    </source>
</reference>
<dbReference type="NCBIfam" id="NF006586">
    <property type="entry name" value="PRK09112.1"/>
    <property type="match status" value="1"/>
</dbReference>
<evidence type="ECO:0000259" key="1">
    <source>
        <dbReference type="SMART" id="SM00382"/>
    </source>
</evidence>
<dbReference type="InterPro" id="IPR027417">
    <property type="entry name" value="P-loop_NTPase"/>
</dbReference>
<sequence>MSDVNFLRQYDDIEAVLSPSQNNIIFGHEVARHFLAQMREEGRLHHALLFEGEHGIGKATLALHLAWNILSSQKGELLQPEYHSITWHQMMHGSHPGLLHISRRFDLKMQKFKTGVLIDDVRDIMHFLNKTSQDDGWRIVIIDPADDMNRNAANAILKTLEEPPAKTLFIIITHSLGRLLPTIRSRCQQISLRPLSNDEMKKVIPHIFSHQVLPDEKTIEMIIQRSKGSPRKAALLICQGGLEMVKTIDALLEQSVCNPAIVHTLAQTLSSLSSTIQFQQFCDEILDKIQKRSIMLAERGNLFLSKKCAQIWHETHQEIGETQSFNLDKKQFIINLLFRVHKIIRETELFP</sequence>
<dbReference type="InterPro" id="IPR004622">
    <property type="entry name" value="DNA_pol_HolB"/>
</dbReference>
<organism evidence="2 3">
    <name type="scientific">Bartonella japonica</name>
    <dbReference type="NCBI Taxonomy" id="357761"/>
    <lineage>
        <taxon>Bacteria</taxon>
        <taxon>Pseudomonadati</taxon>
        <taxon>Pseudomonadota</taxon>
        <taxon>Alphaproteobacteria</taxon>
        <taxon>Hyphomicrobiales</taxon>
        <taxon>Bartonellaceae</taxon>
        <taxon>Bartonella</taxon>
    </lineage>
</organism>
<protein>
    <submittedName>
        <fullName evidence="2">DNA polymerase-3 subunit delta</fullName>
        <ecNumber evidence="2">2.7.7.7</ecNumber>
    </submittedName>
</protein>